<evidence type="ECO:0000256" key="1">
    <source>
        <dbReference type="SAM" id="MobiDB-lite"/>
    </source>
</evidence>
<dbReference type="Proteomes" id="UP000567179">
    <property type="component" value="Unassembled WGS sequence"/>
</dbReference>
<dbReference type="PANTHER" id="PTHR33099:SF13">
    <property type="entry name" value="F-BOX DOMAIN-CONTAINING PROTEIN-RELATED"/>
    <property type="match status" value="1"/>
</dbReference>
<name>A0A8H5B8W7_9AGAR</name>
<dbReference type="OrthoDB" id="124582at2759"/>
<dbReference type="PANTHER" id="PTHR33099">
    <property type="entry name" value="FE2OG DIOXYGENASE DOMAIN-CONTAINING PROTEIN"/>
    <property type="match status" value="1"/>
</dbReference>
<feature type="compositionally biased region" description="Basic residues" evidence="1">
    <location>
        <begin position="952"/>
        <end position="961"/>
    </location>
</feature>
<evidence type="ECO:0000313" key="3">
    <source>
        <dbReference type="Proteomes" id="UP000567179"/>
    </source>
</evidence>
<protein>
    <submittedName>
        <fullName evidence="2">Uncharacterized protein</fullName>
    </submittedName>
</protein>
<feature type="region of interest" description="Disordered" evidence="1">
    <location>
        <begin position="922"/>
        <end position="961"/>
    </location>
</feature>
<organism evidence="2 3">
    <name type="scientific">Psilocybe cf. subviscida</name>
    <dbReference type="NCBI Taxonomy" id="2480587"/>
    <lineage>
        <taxon>Eukaryota</taxon>
        <taxon>Fungi</taxon>
        <taxon>Dikarya</taxon>
        <taxon>Basidiomycota</taxon>
        <taxon>Agaricomycotina</taxon>
        <taxon>Agaricomycetes</taxon>
        <taxon>Agaricomycetidae</taxon>
        <taxon>Agaricales</taxon>
        <taxon>Agaricineae</taxon>
        <taxon>Strophariaceae</taxon>
        <taxon>Psilocybe</taxon>
    </lineage>
</organism>
<dbReference type="EMBL" id="JAACJJ010000030">
    <property type="protein sequence ID" value="KAF5318816.1"/>
    <property type="molecule type" value="Genomic_DNA"/>
</dbReference>
<dbReference type="AlphaFoldDB" id="A0A8H5B8W7"/>
<evidence type="ECO:0000313" key="2">
    <source>
        <dbReference type="EMBL" id="KAF5318816.1"/>
    </source>
</evidence>
<gene>
    <name evidence="2" type="ORF">D9619_010740</name>
</gene>
<reference evidence="2 3" key="1">
    <citation type="journal article" date="2020" name="ISME J.">
        <title>Uncovering the hidden diversity of litter-decomposition mechanisms in mushroom-forming fungi.</title>
        <authorList>
            <person name="Floudas D."/>
            <person name="Bentzer J."/>
            <person name="Ahren D."/>
            <person name="Johansson T."/>
            <person name="Persson P."/>
            <person name="Tunlid A."/>
        </authorList>
    </citation>
    <scope>NUCLEOTIDE SEQUENCE [LARGE SCALE GENOMIC DNA]</scope>
    <source>
        <strain evidence="2 3">CBS 101986</strain>
    </source>
</reference>
<keyword evidence="3" id="KW-1185">Reference proteome</keyword>
<comment type="caution">
    <text evidence="2">The sequence shown here is derived from an EMBL/GenBank/DDBJ whole genome shotgun (WGS) entry which is preliminary data.</text>
</comment>
<sequence>MPDVVGSSMCAIVVNSSQPFNLEEELEEALNQKVFSFKGDYHHAALHLSAPNPCLAISGLGPVGLPLLGDNAKHVIATASPALLQAERKGEDQTVARPWEIEASRLSFLNPAWETYVSKTLCPELYEALDVSASVCKLELDRLLICEAGSLVTFFSCRSDNYSSDQSPQISSEVFATVVILLPSAYKGGQTNLSHTSRTTTVDFSSESVYASAVFAWYTEAMLDVKPISSGCCLALHYNLLHTPSSTQPLPSLPDTSEATMLLRGVLCEWRNKLDSSDTTRHRVAYTLDHTYDLKNMKNGIDSLKGADSHRVRILREIAGDLGYIPSFASMKMDSCGRYSSTRRLEQLTDLKGNPLFGLTKSLELPKKSVVEVGEYSSRNTYGYSYYSKKSDENVRTVLLLIDEKSQDELRYDVDGLEAALQMLRGRAQTPPTPDNMKWAKVIVQQKKNIREFTEEMFITLLNYAMDWQDLELWKETTECYKWTFGIIKAESLLRARQTFSFEKIHDRLGALIRDSTIRRYGEVQAVEIITFIHDLLFQSQTDDEKKVLRRWCTSAVRCVLRSYMPKSAKDAVTALQVLRLVGLDLFTQELSPRMKNKTDLFDFWMTFHKSLKEQRPTLLEELVIARPEFITPDGEPASTPELSSSNTPTKAELLDGLILASLSAASSSWSEIPPLERDILEEMFSLDEERAIDDPTAQKIERILLAVEHCIRYGATDSCDTVLVKALDISGNPFWHFSEFYIPLIFRLKQLLKDLNQDISKPPFASFLRKLISKYLSQVLGKPGPLVDIGLRSLSCDESDCKACQELDKFILSTKTEIRLHNIESRRSNYHLQIRLGDAIDLCKYELDKSSYSRLLTITKHESVIQCSKWDYRLEGAKSLLASIGPEPIIASIMGERYGDVQDALLGRRKYVWDERQDAQAIMENSTTPPTPARRVNSDNPAPVLQSTRVLRPKRKRGES</sequence>
<proteinExistence type="predicted"/>
<accession>A0A8H5B8W7</accession>